<keyword evidence="2" id="KW-1185">Reference proteome</keyword>
<dbReference type="Pfam" id="PF13602">
    <property type="entry name" value="ADH_zinc_N_2"/>
    <property type="match status" value="1"/>
</dbReference>
<accession>A0A5C1I4B2</accession>
<evidence type="ECO:0000313" key="2">
    <source>
        <dbReference type="Proteomes" id="UP000251402"/>
    </source>
</evidence>
<dbReference type="Proteomes" id="UP000251402">
    <property type="component" value="Chromosome"/>
</dbReference>
<proteinExistence type="predicted"/>
<protein>
    <submittedName>
        <fullName evidence="1">Zinc-binding dehydrogenase</fullName>
    </submittedName>
</protein>
<dbReference type="KEGG" id="mrub:DEO27_024530"/>
<organism evidence="1 2">
    <name type="scientific">Mucilaginibacter rubeus</name>
    <dbReference type="NCBI Taxonomy" id="2027860"/>
    <lineage>
        <taxon>Bacteria</taxon>
        <taxon>Pseudomonadati</taxon>
        <taxon>Bacteroidota</taxon>
        <taxon>Sphingobacteriia</taxon>
        <taxon>Sphingobacteriales</taxon>
        <taxon>Sphingobacteriaceae</taxon>
        <taxon>Mucilaginibacter</taxon>
    </lineage>
</organism>
<dbReference type="AlphaFoldDB" id="A0A5C1I4B2"/>
<dbReference type="Gene3D" id="3.90.180.10">
    <property type="entry name" value="Medium-chain alcohol dehydrogenases, catalytic domain"/>
    <property type="match status" value="1"/>
</dbReference>
<name>A0A5C1I4B2_9SPHI</name>
<gene>
    <name evidence="1" type="ORF">DEO27_024530</name>
</gene>
<dbReference type="EMBL" id="CP043450">
    <property type="protein sequence ID" value="QEM13042.1"/>
    <property type="molecule type" value="Genomic_DNA"/>
</dbReference>
<dbReference type="OrthoDB" id="9787435at2"/>
<evidence type="ECO:0000313" key="1">
    <source>
        <dbReference type="EMBL" id="QEM13042.1"/>
    </source>
</evidence>
<reference evidence="1" key="1">
    <citation type="submission" date="2019-08" db="EMBL/GenBank/DDBJ databases">
        <title>Comparative genome analysis confer to the adaptation heavy metal polluted environment.</title>
        <authorList>
            <person name="Li Y."/>
        </authorList>
    </citation>
    <scope>NUCLEOTIDE SEQUENCE [LARGE SCALE GENOMIC DNA]</scope>
    <source>
        <strain evidence="1">P1</strain>
    </source>
</reference>
<sequence>MVGFTIGVVIKLCNLQCKCKPQIRIGKVFNLEDIAEACRLMDSNAANGKIVVLA</sequence>